<dbReference type="AlphaFoldDB" id="A0A6A5YGW1"/>
<proteinExistence type="predicted"/>
<feature type="repeat" description="ANK" evidence="2">
    <location>
        <begin position="815"/>
        <end position="849"/>
    </location>
</feature>
<evidence type="ECO:0000313" key="6">
    <source>
        <dbReference type="Proteomes" id="UP000799770"/>
    </source>
</evidence>
<dbReference type="PANTHER" id="PTHR10039:SF16">
    <property type="entry name" value="GPI INOSITOL-DEACYLASE"/>
    <property type="match status" value="1"/>
</dbReference>
<dbReference type="PROSITE" id="PS50297">
    <property type="entry name" value="ANK_REP_REGION"/>
    <property type="match status" value="3"/>
</dbReference>
<feature type="domain" description="GPI inositol-deacylase winged helix" evidence="3">
    <location>
        <begin position="238"/>
        <end position="317"/>
    </location>
</feature>
<evidence type="ECO:0000259" key="3">
    <source>
        <dbReference type="Pfam" id="PF22939"/>
    </source>
</evidence>
<feature type="repeat" description="ANK" evidence="2">
    <location>
        <begin position="641"/>
        <end position="673"/>
    </location>
</feature>
<dbReference type="PROSITE" id="PS50088">
    <property type="entry name" value="ANK_REPEAT"/>
    <property type="match status" value="5"/>
</dbReference>
<dbReference type="Pfam" id="PF12796">
    <property type="entry name" value="Ank_2"/>
    <property type="match status" value="1"/>
</dbReference>
<dbReference type="Gene3D" id="1.25.40.20">
    <property type="entry name" value="Ankyrin repeat-containing domain"/>
    <property type="match status" value="2"/>
</dbReference>
<protein>
    <submittedName>
        <fullName evidence="5">Ankyrin repeat-containing domain protein</fullName>
    </submittedName>
</protein>
<feature type="repeat" description="ANK" evidence="2">
    <location>
        <begin position="608"/>
        <end position="640"/>
    </location>
</feature>
<evidence type="ECO:0000313" key="5">
    <source>
        <dbReference type="EMBL" id="KAF2106193.1"/>
    </source>
</evidence>
<organism evidence="5 6">
    <name type="scientific">Lophiotrema nucula</name>
    <dbReference type="NCBI Taxonomy" id="690887"/>
    <lineage>
        <taxon>Eukaryota</taxon>
        <taxon>Fungi</taxon>
        <taxon>Dikarya</taxon>
        <taxon>Ascomycota</taxon>
        <taxon>Pezizomycotina</taxon>
        <taxon>Dothideomycetes</taxon>
        <taxon>Pleosporomycetidae</taxon>
        <taxon>Pleosporales</taxon>
        <taxon>Lophiotremataceae</taxon>
        <taxon>Lophiotrema</taxon>
    </lineage>
</organism>
<keyword evidence="1" id="KW-0677">Repeat</keyword>
<dbReference type="InterPro" id="IPR056884">
    <property type="entry name" value="NPHP3-like_N"/>
</dbReference>
<evidence type="ECO:0000256" key="1">
    <source>
        <dbReference type="ARBA" id="ARBA00022737"/>
    </source>
</evidence>
<dbReference type="SMART" id="SM00248">
    <property type="entry name" value="ANK"/>
    <property type="match status" value="9"/>
</dbReference>
<dbReference type="SUPFAM" id="SSF48403">
    <property type="entry name" value="Ankyrin repeat"/>
    <property type="match status" value="2"/>
</dbReference>
<evidence type="ECO:0000259" key="4">
    <source>
        <dbReference type="Pfam" id="PF24883"/>
    </source>
</evidence>
<dbReference type="InterPro" id="IPR002110">
    <property type="entry name" value="Ankyrin_rpt"/>
</dbReference>
<keyword evidence="6" id="KW-1185">Reference proteome</keyword>
<dbReference type="Pfam" id="PF24883">
    <property type="entry name" value="NPHP3_N"/>
    <property type="match status" value="1"/>
</dbReference>
<feature type="domain" description="Nephrocystin 3-like N-terminal" evidence="4">
    <location>
        <begin position="17"/>
        <end position="150"/>
    </location>
</feature>
<accession>A0A6A5YGW1</accession>
<dbReference type="PANTHER" id="PTHR10039">
    <property type="entry name" value="AMELOGENIN"/>
    <property type="match status" value="1"/>
</dbReference>
<feature type="repeat" description="ANK" evidence="2">
    <location>
        <begin position="542"/>
        <end position="574"/>
    </location>
</feature>
<name>A0A6A5YGW1_9PLEO</name>
<dbReference type="InterPro" id="IPR027417">
    <property type="entry name" value="P-loop_NTPase"/>
</dbReference>
<dbReference type="Gene3D" id="3.40.50.300">
    <property type="entry name" value="P-loop containing nucleotide triphosphate hydrolases"/>
    <property type="match status" value="1"/>
</dbReference>
<keyword evidence="2" id="KW-0040">ANK repeat</keyword>
<dbReference type="EMBL" id="ML977365">
    <property type="protein sequence ID" value="KAF2106193.1"/>
    <property type="molecule type" value="Genomic_DNA"/>
</dbReference>
<dbReference type="Pfam" id="PF22939">
    <property type="entry name" value="WHD_GPIID"/>
    <property type="match status" value="1"/>
</dbReference>
<dbReference type="InterPro" id="IPR036770">
    <property type="entry name" value="Ankyrin_rpt-contain_sf"/>
</dbReference>
<evidence type="ECO:0000256" key="2">
    <source>
        <dbReference type="PROSITE-ProRule" id="PRU00023"/>
    </source>
</evidence>
<feature type="repeat" description="ANK" evidence="2">
    <location>
        <begin position="575"/>
        <end position="607"/>
    </location>
</feature>
<dbReference type="InterPro" id="IPR054471">
    <property type="entry name" value="GPIID_WHD"/>
</dbReference>
<dbReference type="OrthoDB" id="341259at2759"/>
<reference evidence="5" key="1">
    <citation type="journal article" date="2020" name="Stud. Mycol.">
        <title>101 Dothideomycetes genomes: a test case for predicting lifestyles and emergence of pathogens.</title>
        <authorList>
            <person name="Haridas S."/>
            <person name="Albert R."/>
            <person name="Binder M."/>
            <person name="Bloem J."/>
            <person name="Labutti K."/>
            <person name="Salamov A."/>
            <person name="Andreopoulos B."/>
            <person name="Baker S."/>
            <person name="Barry K."/>
            <person name="Bills G."/>
            <person name="Bluhm B."/>
            <person name="Cannon C."/>
            <person name="Castanera R."/>
            <person name="Culley D."/>
            <person name="Daum C."/>
            <person name="Ezra D."/>
            <person name="Gonzalez J."/>
            <person name="Henrissat B."/>
            <person name="Kuo A."/>
            <person name="Liang C."/>
            <person name="Lipzen A."/>
            <person name="Lutzoni F."/>
            <person name="Magnuson J."/>
            <person name="Mondo S."/>
            <person name="Nolan M."/>
            <person name="Ohm R."/>
            <person name="Pangilinan J."/>
            <person name="Park H.-J."/>
            <person name="Ramirez L."/>
            <person name="Alfaro M."/>
            <person name="Sun H."/>
            <person name="Tritt A."/>
            <person name="Yoshinaga Y."/>
            <person name="Zwiers L.-H."/>
            <person name="Turgeon B."/>
            <person name="Goodwin S."/>
            <person name="Spatafora J."/>
            <person name="Crous P."/>
            <person name="Grigoriev I."/>
        </authorList>
    </citation>
    <scope>NUCLEOTIDE SEQUENCE</scope>
    <source>
        <strain evidence="5">CBS 627.86</strain>
    </source>
</reference>
<gene>
    <name evidence="5" type="ORF">BDV96DRAFT_654905</name>
</gene>
<dbReference type="Proteomes" id="UP000799770">
    <property type="component" value="Unassembled WGS sequence"/>
</dbReference>
<sequence length="1043" mass="115613">MAAYFGFMGWCFYIIFAGSGKSVLCSAIIQRLQAEGDSMPLAYFYFDRTEVSKRSASHLLSAILFQLMNQDKQCLSAILSWVKAANSASAPMCQKPATFPTLETITVQALKSAGAVLVVDAVDEGDSSREIISLLVLLANIGAKVMFTSRSDITTRRIVEECEPQAHSVKEIRISADAVTQDIQTFLLAYCHISSLPEYLSDRDIRHSLDQLPVGLYSAYDHMIEQLEASFAHNKRLFALASRLFQWITFSFRPLTLSELCAAISIEKDDLELDESNVITDPWNILKIGGSMLAYDYESERVTFAHPTVRDYLLQRGSGDQPPYQIRICASDPHIPLAASCIQYLQFSSVSLQMRNLDYRAVQRTGQLHESQFAFLHYAGQFWEKHVQHVSTLDEEEVSSRLRHFLIYSKGSFEIWQGVYAASPKEPVSGKVFGPLALALSKIEKQGARGRWGIAESAPAEFIGAYSSNRRAYQSAFSEAPRQAPNRTRDTRSSEDRVLQYIFNWNRGVLSPLHVLSKSGFPAVLREALQSGLSPNVQGGLLNKTPLHEAVESDLMRNIRLLLESGADINGADSLGRTPLFYASKAGNTQVVDLLLEHRPKTDQADWYGNSPLHEAAREGHEHVVRTLLDHSSDLTTPNASKNTALDLALEKGRVDVSVMLLDSGASIRPLNVVPLLKANSKPLLQAIIQRFCRNTEDQEDSRLLTYGLATSTKVDHLELLRKLLSLGLPLNNEGCSGDNTLCWTIAKTSSQESEQDMFGVSYIWPSGLETTDDESLWYFDDTTKPLKSHIVVSQKLFEGFEMLLSYGALCKQTTGTTCLHHAAQFGDSASALSERLLAAGCELEATTPEGRNAFLEAVHCQALKLASSLLTAGADPRIGKSEVPSFLDVLVTPPDFTSTKELLVQLMGLGLCLNATDSSGRTILHKFCLDPTNLANLALVEWVIEQGGDPSLTDDEGNTPLHILFGEKLTHWFRQYQVILLKVIWMMIRSMRNPSVPNSCGQTPLMVLMNMDLREYSIKDIEGYGNIVLSLQDNDVKQILGS</sequence>
<dbReference type="Pfam" id="PF00023">
    <property type="entry name" value="Ank"/>
    <property type="match status" value="1"/>
</dbReference>